<keyword evidence="4" id="KW-1185">Reference proteome</keyword>
<sequence length="481" mass="53451">MKLKLIFLSLLASLFGVRWGHASEPVKDPRELIIYQVMVASFQHSPDGAPGYTAMWGPDDAIKNGNLRGIINSLDHIKSLGANALWMTPVFDSSTADGGEKLQATGYFTNDYFKIDPHFGTESDLRELIEEAHKRGIHVILDGVFGHHGGVTSPSPNGHEITSEWVFSDRGESGGKGNVVYPQSLEYFKDLATYYIDKYGIDGWRLDQAYQALQGGHNYWNEIREAVDSVTATRKARGERWGTLGYLVGEDWGTADVINNGVYKDGGLKSAFDFDGKERISGPMQAIDSEGLENGWNDVITMLSPPTSRGYLNDSVMPNLFLSNHDGYRLADHFDPADPLFYQKLMTRHAILAAYSGPITLYYGDEYADMSRDSKGAQKDNIARTTGHLSPRNARENELKDYIAKAMDFRKANPAMWRGEASFYTVSPTQDCNVLVVTKTDKATGNQVCIIFSDADTKLPLPTTDETVSLKAWQPVFIKIK</sequence>
<protein>
    <recommendedName>
        <fullName evidence="2">Glycosyl hydrolase family 13 catalytic domain-containing protein</fullName>
    </recommendedName>
</protein>
<reference evidence="4" key="1">
    <citation type="submission" date="2019-02" db="EMBL/GenBank/DDBJ databases">
        <title>Isolation and identification of novel species under the genus Muribaculum.</title>
        <authorList>
            <person name="Miyake S."/>
            <person name="Ding Y."/>
            <person name="Low A."/>
            <person name="Soh M."/>
            <person name="Seedorf H."/>
        </authorList>
    </citation>
    <scope>NUCLEOTIDE SEQUENCE [LARGE SCALE GENOMIC DNA]</scope>
    <source>
        <strain evidence="4">H5</strain>
    </source>
</reference>
<proteinExistence type="predicted"/>
<gene>
    <name evidence="3" type="ORF">E7747_10625</name>
</gene>
<evidence type="ECO:0000313" key="4">
    <source>
        <dbReference type="Proteomes" id="UP000297149"/>
    </source>
</evidence>
<dbReference type="GO" id="GO:0009313">
    <property type="term" value="P:oligosaccharide catabolic process"/>
    <property type="evidence" value="ECO:0007669"/>
    <property type="project" value="TreeGrafter"/>
</dbReference>
<keyword evidence="1" id="KW-0732">Signal</keyword>
<evidence type="ECO:0000256" key="1">
    <source>
        <dbReference type="SAM" id="SignalP"/>
    </source>
</evidence>
<dbReference type="EMBL" id="CP039396">
    <property type="protein sequence ID" value="QCD42692.1"/>
    <property type="molecule type" value="Genomic_DNA"/>
</dbReference>
<dbReference type="Gene3D" id="3.20.20.80">
    <property type="entry name" value="Glycosidases"/>
    <property type="match status" value="2"/>
</dbReference>
<dbReference type="KEGG" id="ddb:E7747_10625"/>
<dbReference type="AlphaFoldDB" id="A0A4P7W478"/>
<dbReference type="SUPFAM" id="SSF51445">
    <property type="entry name" value="(Trans)glycosidases"/>
    <property type="match status" value="1"/>
</dbReference>
<feature type="signal peptide" evidence="1">
    <location>
        <begin position="1"/>
        <end position="22"/>
    </location>
</feature>
<feature type="chain" id="PRO_5020354793" description="Glycosyl hydrolase family 13 catalytic domain-containing protein" evidence="1">
    <location>
        <begin position="23"/>
        <end position="481"/>
    </location>
</feature>
<name>A0A4P7W478_9BACT</name>
<organism evidence="3 4">
    <name type="scientific">Duncaniella dubosii</name>
    <dbReference type="NCBI Taxonomy" id="2518971"/>
    <lineage>
        <taxon>Bacteria</taxon>
        <taxon>Pseudomonadati</taxon>
        <taxon>Bacteroidota</taxon>
        <taxon>Bacteroidia</taxon>
        <taxon>Bacteroidales</taxon>
        <taxon>Muribaculaceae</taxon>
        <taxon>Duncaniella</taxon>
    </lineage>
</organism>
<dbReference type="PANTHER" id="PTHR10357:SF228">
    <property type="entry name" value="PUTATIVE-RELATED"/>
    <property type="match status" value="1"/>
</dbReference>
<dbReference type="Pfam" id="PF00128">
    <property type="entry name" value="Alpha-amylase"/>
    <property type="match status" value="2"/>
</dbReference>
<dbReference type="GO" id="GO:0004556">
    <property type="term" value="F:alpha-amylase activity"/>
    <property type="evidence" value="ECO:0007669"/>
    <property type="project" value="TreeGrafter"/>
</dbReference>
<evidence type="ECO:0000259" key="2">
    <source>
        <dbReference type="SMART" id="SM00642"/>
    </source>
</evidence>
<dbReference type="InterPro" id="IPR017853">
    <property type="entry name" value="GH"/>
</dbReference>
<accession>A0A4P7W478</accession>
<dbReference type="SMART" id="SM00642">
    <property type="entry name" value="Aamy"/>
    <property type="match status" value="1"/>
</dbReference>
<dbReference type="PANTHER" id="PTHR10357">
    <property type="entry name" value="ALPHA-AMYLASE FAMILY MEMBER"/>
    <property type="match status" value="1"/>
</dbReference>
<dbReference type="Proteomes" id="UP000297149">
    <property type="component" value="Chromosome"/>
</dbReference>
<dbReference type="InterPro" id="IPR006047">
    <property type="entry name" value="GH13_cat_dom"/>
</dbReference>
<evidence type="ECO:0000313" key="3">
    <source>
        <dbReference type="EMBL" id="QCD42692.1"/>
    </source>
</evidence>
<feature type="domain" description="Glycosyl hydrolase family 13 catalytic" evidence="2">
    <location>
        <begin position="36"/>
        <end position="410"/>
    </location>
</feature>
<dbReference type="RefSeq" id="WP_136415865.1">
    <property type="nucleotide sequence ID" value="NZ_CP039396.1"/>
</dbReference>